<proteinExistence type="predicted"/>
<reference evidence="1" key="1">
    <citation type="submission" date="2019-05" db="EMBL/GenBank/DDBJ databases">
        <title>Metatranscriptomic reconstruction reveals RNA viruses with the potential to shape carbon cycling in soil.</title>
        <authorList>
            <person name="Starr E.P."/>
            <person name="Nuccio E."/>
            <person name="Pett-Ridge J."/>
            <person name="Banfield J.F."/>
            <person name="Firestone M.K."/>
        </authorList>
    </citation>
    <scope>NUCLEOTIDE SEQUENCE</scope>
    <source>
        <strain evidence="1">H2_Rhizo_Litter_49_scaffold_938</strain>
    </source>
</reference>
<gene>
    <name evidence="1" type="ORF">H2RhizoLitter49938_000002</name>
</gene>
<evidence type="ECO:0000313" key="1">
    <source>
        <dbReference type="EMBL" id="QDH90485.1"/>
    </source>
</evidence>
<organism evidence="1">
    <name type="scientific">Leviviridae sp</name>
    <dbReference type="NCBI Taxonomy" id="2027243"/>
    <lineage>
        <taxon>Viruses</taxon>
        <taxon>Riboviria</taxon>
        <taxon>Orthornavirae</taxon>
        <taxon>Lenarviricota</taxon>
        <taxon>Leviviricetes</taxon>
        <taxon>Norzivirales</taxon>
        <taxon>Fiersviridae</taxon>
    </lineage>
</organism>
<protein>
    <submittedName>
        <fullName evidence="1">Uncharacterized protein</fullName>
    </submittedName>
</protein>
<name>A0A514DA48_9VIRU</name>
<sequence length="152" mass="16510">MSLSYEITHVSSNSTESVTTLVAEKSTMVEKSETVDKSGRITKTYVVGSGDVNHPANVRYVIDPPAAGIESRYGSVTFNTWVAQTDSVSGEITWWPIQATMSFVIQDGSPVQLADFNKLVAAVFSYTYLSVTAGTRDTTWLQTLLFGSPSVK</sequence>
<dbReference type="EMBL" id="MN035565">
    <property type="protein sequence ID" value="QDH90485.1"/>
    <property type="molecule type" value="Genomic_RNA"/>
</dbReference>
<accession>A0A514DA48</accession>